<organism evidence="10">
    <name type="scientific">Medioppia subpectinata</name>
    <dbReference type="NCBI Taxonomy" id="1979941"/>
    <lineage>
        <taxon>Eukaryota</taxon>
        <taxon>Metazoa</taxon>
        <taxon>Ecdysozoa</taxon>
        <taxon>Arthropoda</taxon>
        <taxon>Chelicerata</taxon>
        <taxon>Arachnida</taxon>
        <taxon>Acari</taxon>
        <taxon>Acariformes</taxon>
        <taxon>Sarcoptiformes</taxon>
        <taxon>Oribatida</taxon>
        <taxon>Brachypylina</taxon>
        <taxon>Oppioidea</taxon>
        <taxon>Oppiidae</taxon>
        <taxon>Medioppia</taxon>
    </lineage>
</organism>
<evidence type="ECO:0000256" key="3">
    <source>
        <dbReference type="ARBA" id="ARBA00022832"/>
    </source>
</evidence>
<keyword evidence="8" id="KW-0511">Multifunctional enzyme</keyword>
<dbReference type="Gene3D" id="1.10.1200.10">
    <property type="entry name" value="ACP-like"/>
    <property type="match status" value="1"/>
</dbReference>
<dbReference type="EMBL" id="OC868269">
    <property type="protein sequence ID" value="CAD7633953.1"/>
    <property type="molecule type" value="Genomic_DNA"/>
</dbReference>
<reference evidence="10" key="1">
    <citation type="submission" date="2020-11" db="EMBL/GenBank/DDBJ databases">
        <authorList>
            <person name="Tran Van P."/>
        </authorList>
    </citation>
    <scope>NUCLEOTIDE SEQUENCE</scope>
</reference>
<keyword evidence="5" id="KW-0560">Oxidoreductase</keyword>
<keyword evidence="2" id="KW-0444">Lipid biosynthesis</keyword>
<accession>A0A7R9L4Z7</accession>
<feature type="non-terminal residue" evidence="10">
    <location>
        <position position="327"/>
    </location>
</feature>
<dbReference type="OrthoDB" id="329835at2759"/>
<dbReference type="AlphaFoldDB" id="A0A7R9L4Z7"/>
<keyword evidence="6" id="KW-0443">Lipid metabolism</keyword>
<dbReference type="PANTHER" id="PTHR43775:SF7">
    <property type="entry name" value="FATTY ACID SYNTHASE"/>
    <property type="match status" value="1"/>
</dbReference>
<evidence type="ECO:0000259" key="9">
    <source>
        <dbReference type="Pfam" id="PF08659"/>
    </source>
</evidence>
<protein>
    <recommendedName>
        <fullName evidence="9">Ketoreductase (KR) domain-containing protein</fullName>
    </recommendedName>
</protein>
<name>A0A7R9L4Z7_9ACAR</name>
<dbReference type="InterPro" id="IPR036291">
    <property type="entry name" value="NAD(P)-bd_dom_sf"/>
</dbReference>
<evidence type="ECO:0000256" key="1">
    <source>
        <dbReference type="ARBA" id="ARBA00022450"/>
    </source>
</evidence>
<keyword evidence="3" id="KW-0276">Fatty acid metabolism</keyword>
<evidence type="ECO:0000256" key="8">
    <source>
        <dbReference type="ARBA" id="ARBA00023268"/>
    </source>
</evidence>
<sequence length="327" mass="36679">MVYNGAKRLVLTSRSGLKNDYQKYIVNRLKAFGKQNNYFENQVMVSTANCFTIEGTKQLLDECKGLGAPIGGVFHLALELNNCLFSEVSFETFMKTVDIKEKIFKNLDQLSRELDYNLEGVFHLALELNNCLFSEVSFETFMKTVDIKEKIFKNLDQLSRESDYNLDHFVVFSSISSGMGIAGDINYNTVKTVENSLLKLDSEAKEGSKSFINKLWGSLGIDPSASPADITLGEIGIESIFASELQQELGKLCNQAIKVKLIKDMSVGLLREFESGGDDTIKAYFNGIMRARISLSKYRFVIPVETHVRLNGVSNGKPLYLMPTLEM</sequence>
<evidence type="ECO:0000313" key="11">
    <source>
        <dbReference type="Proteomes" id="UP000759131"/>
    </source>
</evidence>
<dbReference type="GO" id="GO:0016491">
    <property type="term" value="F:oxidoreductase activity"/>
    <property type="evidence" value="ECO:0007669"/>
    <property type="project" value="UniProtKB-KW"/>
</dbReference>
<proteinExistence type="predicted"/>
<keyword evidence="4" id="KW-0521">NADP</keyword>
<dbReference type="InterPro" id="IPR050091">
    <property type="entry name" value="PKS_NRPS_Biosynth_Enz"/>
</dbReference>
<keyword evidence="1" id="KW-0596">Phosphopantetheine</keyword>
<dbReference type="InterPro" id="IPR036736">
    <property type="entry name" value="ACP-like_sf"/>
</dbReference>
<evidence type="ECO:0000256" key="6">
    <source>
        <dbReference type="ARBA" id="ARBA00023098"/>
    </source>
</evidence>
<keyword evidence="7" id="KW-0275">Fatty acid biosynthesis</keyword>
<evidence type="ECO:0000256" key="4">
    <source>
        <dbReference type="ARBA" id="ARBA00022857"/>
    </source>
</evidence>
<dbReference type="InterPro" id="IPR013968">
    <property type="entry name" value="PKS_KR"/>
</dbReference>
<evidence type="ECO:0000256" key="7">
    <source>
        <dbReference type="ARBA" id="ARBA00023160"/>
    </source>
</evidence>
<keyword evidence="11" id="KW-1185">Reference proteome</keyword>
<evidence type="ECO:0000256" key="5">
    <source>
        <dbReference type="ARBA" id="ARBA00023002"/>
    </source>
</evidence>
<dbReference type="PANTHER" id="PTHR43775">
    <property type="entry name" value="FATTY ACID SYNTHASE"/>
    <property type="match status" value="1"/>
</dbReference>
<dbReference type="Pfam" id="PF08659">
    <property type="entry name" value="KR"/>
    <property type="match status" value="1"/>
</dbReference>
<dbReference type="GO" id="GO:0006633">
    <property type="term" value="P:fatty acid biosynthetic process"/>
    <property type="evidence" value="ECO:0007669"/>
    <property type="project" value="UniProtKB-KW"/>
</dbReference>
<dbReference type="Proteomes" id="UP000759131">
    <property type="component" value="Unassembled WGS sequence"/>
</dbReference>
<dbReference type="Gene3D" id="3.40.50.720">
    <property type="entry name" value="NAD(P)-binding Rossmann-like Domain"/>
    <property type="match status" value="2"/>
</dbReference>
<dbReference type="GO" id="GO:0004312">
    <property type="term" value="F:fatty acid synthase activity"/>
    <property type="evidence" value="ECO:0007669"/>
    <property type="project" value="TreeGrafter"/>
</dbReference>
<dbReference type="EMBL" id="CAJPIZ010013694">
    <property type="protein sequence ID" value="CAG2114383.1"/>
    <property type="molecule type" value="Genomic_DNA"/>
</dbReference>
<gene>
    <name evidence="10" type="ORF">OSB1V03_LOCUS14349</name>
</gene>
<evidence type="ECO:0000256" key="2">
    <source>
        <dbReference type="ARBA" id="ARBA00022516"/>
    </source>
</evidence>
<feature type="domain" description="Ketoreductase (KR)" evidence="9">
    <location>
        <begin position="108"/>
        <end position="203"/>
    </location>
</feature>
<evidence type="ECO:0000313" key="10">
    <source>
        <dbReference type="EMBL" id="CAD7633953.1"/>
    </source>
</evidence>
<dbReference type="SUPFAM" id="SSF51735">
    <property type="entry name" value="NAD(P)-binding Rossmann-fold domains"/>
    <property type="match status" value="1"/>
</dbReference>